<dbReference type="STRING" id="1529.SAMN04487885_102217"/>
<name>A0A1I2JR57_9CLOT</name>
<sequence>MVILKSFLNNIPFPLWIEELNNTVLFFNQAYSDMFNVNFNVINILKGYHIFPKNVAKIYNSNRIHCIETLSKSIFEATINDQILQFHIFPLLGEKDEIIAIGSILLDLTSQRKYDVELESQKNILRTIIDSLPHNIFYKDKSNKFIGYNKNFKNFYNKLGVTDIIGKSDLDIFPDKDTAMNFIKQDEEVISSKIAKYSEYYSIDENGNPCFEESVKVPVIDDSGNVWGVVGISNNITKRKILEDKLRYLSYTDSLTKLYNRSYFEEKIKELNDEKYLPLGVIMGDVNGLKLVNDTFGHLEGDKLLKSIAYVLKNVCGDKGFVFRWGGDEFIMLIPNCNENLCENTVSRIRFECENYNYDFIKLSIALGETVKYFLDQDVYECIKDVEEKVYRQKLLDGKSVRSALMDSLRKTLEAKHTETEEHTERVVKYAYVIGKALNFKIAQLDELYLVAKLHDIGKIGIKEDILLKSDTLTTDELKIMRTHCEKGYRILQASGELENVATCVLCHHERWDGTGYPIGLSKSEIPLMARIIAVADSYDAMTCERPYKKALTKKEAIEELQKCSGSQFDPDIIKAFLNYLKNNDD</sequence>
<dbReference type="AlphaFoldDB" id="A0A1I2JR57"/>
<dbReference type="RefSeq" id="WP_074844433.1">
    <property type="nucleotide sequence ID" value="NZ_CABMJC010000015.1"/>
</dbReference>
<dbReference type="InterPro" id="IPR000700">
    <property type="entry name" value="PAS-assoc_C"/>
</dbReference>
<dbReference type="PROSITE" id="PS50887">
    <property type="entry name" value="GGDEF"/>
    <property type="match status" value="1"/>
</dbReference>
<dbReference type="PROSITE" id="PS50113">
    <property type="entry name" value="PAC"/>
    <property type="match status" value="1"/>
</dbReference>
<dbReference type="Gene3D" id="3.30.450.20">
    <property type="entry name" value="PAS domain"/>
    <property type="match status" value="2"/>
</dbReference>
<evidence type="ECO:0000313" key="5">
    <source>
        <dbReference type="Proteomes" id="UP000182135"/>
    </source>
</evidence>
<dbReference type="InterPro" id="IPR013656">
    <property type="entry name" value="PAS_4"/>
</dbReference>
<evidence type="ECO:0000259" key="3">
    <source>
        <dbReference type="PROSITE" id="PS51832"/>
    </source>
</evidence>
<dbReference type="CDD" id="cd01949">
    <property type="entry name" value="GGDEF"/>
    <property type="match status" value="1"/>
</dbReference>
<feature type="domain" description="PAC" evidence="1">
    <location>
        <begin position="196"/>
        <end position="248"/>
    </location>
</feature>
<dbReference type="Proteomes" id="UP000182135">
    <property type="component" value="Unassembled WGS sequence"/>
</dbReference>
<dbReference type="PANTHER" id="PTHR45228">
    <property type="entry name" value="CYCLIC DI-GMP PHOSPHODIESTERASE TM_0186-RELATED"/>
    <property type="match status" value="1"/>
</dbReference>
<dbReference type="InterPro" id="IPR000014">
    <property type="entry name" value="PAS"/>
</dbReference>
<dbReference type="Pfam" id="PF00990">
    <property type="entry name" value="GGDEF"/>
    <property type="match status" value="1"/>
</dbReference>
<dbReference type="SUPFAM" id="SSF109604">
    <property type="entry name" value="HD-domain/PDEase-like"/>
    <property type="match status" value="1"/>
</dbReference>
<dbReference type="InterPro" id="IPR037522">
    <property type="entry name" value="HD_GYP_dom"/>
</dbReference>
<dbReference type="eggNOG" id="COG3437">
    <property type="taxonomic scope" value="Bacteria"/>
</dbReference>
<dbReference type="NCBIfam" id="TIGR00229">
    <property type="entry name" value="sensory_box"/>
    <property type="match status" value="1"/>
</dbReference>
<dbReference type="SUPFAM" id="SSF55073">
    <property type="entry name" value="Nucleotide cyclase"/>
    <property type="match status" value="1"/>
</dbReference>
<dbReference type="Pfam" id="PF13188">
    <property type="entry name" value="PAS_8"/>
    <property type="match status" value="1"/>
</dbReference>
<dbReference type="PROSITE" id="PS51832">
    <property type="entry name" value="HD_GYP"/>
    <property type="match status" value="1"/>
</dbReference>
<dbReference type="EMBL" id="FOOE01000002">
    <property type="protein sequence ID" value="SFF55647.1"/>
    <property type="molecule type" value="Genomic_DNA"/>
</dbReference>
<feature type="domain" description="GGDEF" evidence="2">
    <location>
        <begin position="277"/>
        <end position="407"/>
    </location>
</feature>
<evidence type="ECO:0000259" key="1">
    <source>
        <dbReference type="PROSITE" id="PS50113"/>
    </source>
</evidence>
<dbReference type="NCBIfam" id="TIGR00254">
    <property type="entry name" value="GGDEF"/>
    <property type="match status" value="1"/>
</dbReference>
<dbReference type="Gene3D" id="1.10.3210.10">
    <property type="entry name" value="Hypothetical protein af1432"/>
    <property type="match status" value="1"/>
</dbReference>
<dbReference type="Pfam" id="PF08448">
    <property type="entry name" value="PAS_4"/>
    <property type="match status" value="1"/>
</dbReference>
<dbReference type="Pfam" id="PF13487">
    <property type="entry name" value="HD_5"/>
    <property type="match status" value="1"/>
</dbReference>
<dbReference type="Gene3D" id="3.30.70.270">
    <property type="match status" value="1"/>
</dbReference>
<dbReference type="SMART" id="SM00471">
    <property type="entry name" value="HDc"/>
    <property type="match status" value="1"/>
</dbReference>
<dbReference type="InterPro" id="IPR003607">
    <property type="entry name" value="HD/PDEase_dom"/>
</dbReference>
<protein>
    <submittedName>
        <fullName evidence="4">PAS domain S-box-containing protein/diguanylate cyclase (GGDEF) domain-containing protein</fullName>
    </submittedName>
</protein>
<dbReference type="PANTHER" id="PTHR45228:SF1">
    <property type="entry name" value="CYCLIC DI-GMP PHOSPHODIESTERASE TM_0186"/>
    <property type="match status" value="1"/>
</dbReference>
<reference evidence="4 5" key="1">
    <citation type="submission" date="2016-10" db="EMBL/GenBank/DDBJ databases">
        <authorList>
            <person name="de Groot N.N."/>
        </authorList>
    </citation>
    <scope>NUCLEOTIDE SEQUENCE [LARGE SCALE GENOMIC DNA]</scope>
    <source>
        <strain evidence="4 5">NLAE-zl-G419</strain>
    </source>
</reference>
<accession>A0A1I2JR57</accession>
<dbReference type="InterPro" id="IPR043128">
    <property type="entry name" value="Rev_trsase/Diguanyl_cyclase"/>
</dbReference>
<dbReference type="CDD" id="cd00077">
    <property type="entry name" value="HDc"/>
    <property type="match status" value="1"/>
</dbReference>
<dbReference type="GeneID" id="90544236"/>
<dbReference type="InterPro" id="IPR029787">
    <property type="entry name" value="Nucleotide_cyclase"/>
</dbReference>
<dbReference type="SMART" id="SM00267">
    <property type="entry name" value="GGDEF"/>
    <property type="match status" value="1"/>
</dbReference>
<evidence type="ECO:0000259" key="2">
    <source>
        <dbReference type="PROSITE" id="PS50887"/>
    </source>
</evidence>
<keyword evidence="5" id="KW-1185">Reference proteome</keyword>
<dbReference type="InterPro" id="IPR052020">
    <property type="entry name" value="Cyclic_di-GMP/3'3'-cGAMP_PDE"/>
</dbReference>
<gene>
    <name evidence="4" type="ORF">SAMN04487885_102217</name>
</gene>
<proteinExistence type="predicted"/>
<evidence type="ECO:0000313" key="4">
    <source>
        <dbReference type="EMBL" id="SFF55647.1"/>
    </source>
</evidence>
<dbReference type="OrthoDB" id="9804747at2"/>
<dbReference type="SUPFAM" id="SSF55785">
    <property type="entry name" value="PYP-like sensor domain (PAS domain)"/>
    <property type="match status" value="1"/>
</dbReference>
<dbReference type="InterPro" id="IPR000160">
    <property type="entry name" value="GGDEF_dom"/>
</dbReference>
<feature type="domain" description="HD-GYP" evidence="3">
    <location>
        <begin position="398"/>
        <end position="586"/>
    </location>
</feature>
<dbReference type="InterPro" id="IPR035965">
    <property type="entry name" value="PAS-like_dom_sf"/>
</dbReference>
<organism evidence="4 5">
    <name type="scientific">Clostridium cadaveris</name>
    <dbReference type="NCBI Taxonomy" id="1529"/>
    <lineage>
        <taxon>Bacteria</taxon>
        <taxon>Bacillati</taxon>
        <taxon>Bacillota</taxon>
        <taxon>Clostridia</taxon>
        <taxon>Eubacteriales</taxon>
        <taxon>Clostridiaceae</taxon>
        <taxon>Clostridium</taxon>
    </lineage>
</organism>